<dbReference type="SUPFAM" id="SSF47973">
    <property type="entry name" value="Ribosomal protein S7"/>
    <property type="match status" value="1"/>
</dbReference>
<evidence type="ECO:0000313" key="5">
    <source>
        <dbReference type="EMBL" id="AAF36961.1"/>
    </source>
</evidence>
<protein>
    <submittedName>
        <fullName evidence="5">Ribosomal protein S7</fullName>
    </submittedName>
</protein>
<dbReference type="GeneID" id="801040"/>
<dbReference type="GO" id="GO:0006412">
    <property type="term" value="P:translation"/>
    <property type="evidence" value="ECO:0007669"/>
    <property type="project" value="InterPro"/>
</dbReference>
<dbReference type="GO" id="GO:1990904">
    <property type="term" value="C:ribonucleoprotein complex"/>
    <property type="evidence" value="ECO:0007669"/>
    <property type="project" value="UniProtKB-KW"/>
</dbReference>
<dbReference type="AlphaFoldDB" id="Q9MG88"/>
<evidence type="ECO:0000256" key="3">
    <source>
        <dbReference type="ARBA" id="ARBA00023274"/>
    </source>
</evidence>
<name>Q9MG88_9STRA</name>
<organism evidence="5">
    <name type="scientific">Synura synuroidea</name>
    <dbReference type="NCBI Taxonomy" id="47573"/>
    <lineage>
        <taxon>Eukaryota</taxon>
        <taxon>Sar</taxon>
        <taxon>Stramenopiles</taxon>
        <taxon>Ochrophyta</taxon>
        <taxon>Synurophyceae</taxon>
        <taxon>Synurales</taxon>
        <taxon>Mallomonadaceae</taxon>
        <taxon>Synura</taxon>
    </lineage>
</organism>
<gene>
    <name evidence="5" type="primary">rps7</name>
</gene>
<sequence>MIFKVLKCVKLVDHVMVQKKQTNNFYKKFKSFFLKNGDFRSANSLVDKTMLLLAKKYNTVPTRIFLSIFKKLNSFIEVRIIKKKRRTYFVPFAVGLNRRIYLVLKKLKETLILDKRKISFGEKLRHEIFLLLSKEKLSKSLQLKKDNLLKAAQNRSNVHFRW</sequence>
<evidence type="ECO:0000259" key="4">
    <source>
        <dbReference type="Pfam" id="PF00177"/>
    </source>
</evidence>
<evidence type="ECO:0000256" key="2">
    <source>
        <dbReference type="ARBA" id="ARBA00022980"/>
    </source>
</evidence>
<keyword evidence="5" id="KW-0496">Mitochondrion</keyword>
<geneLocation type="mitochondrion" evidence="5"/>
<dbReference type="InterPro" id="IPR023798">
    <property type="entry name" value="Ribosomal_uS7_dom"/>
</dbReference>
<dbReference type="GO" id="GO:0005840">
    <property type="term" value="C:ribosome"/>
    <property type="evidence" value="ECO:0007669"/>
    <property type="project" value="UniProtKB-KW"/>
</dbReference>
<keyword evidence="2 5" id="KW-0689">Ribosomal protein</keyword>
<accession>Q9MG88</accession>
<dbReference type="EMBL" id="AF222718">
    <property type="protein sequence ID" value="AAF36961.1"/>
    <property type="molecule type" value="Genomic_DNA"/>
</dbReference>
<dbReference type="Pfam" id="PF00177">
    <property type="entry name" value="Ribosomal_S7"/>
    <property type="match status" value="1"/>
</dbReference>
<reference evidence="5" key="1">
    <citation type="journal article" date="2000" name="Nucleic Acids Res.">
        <title>The mitochondrial genome of the stramenopile alga Chrysodidymus synuroideus. Complete sequence, gene content and genome organization.</title>
        <authorList>
            <person name="Chesnick J.M."/>
            <person name="Goff M."/>
            <person name="Graham J."/>
            <person name="Ocampo C."/>
            <person name="Lang B.F."/>
            <person name="Seif E."/>
            <person name="Burger G."/>
        </authorList>
    </citation>
    <scope>NUCLEOTIDE SEQUENCE</scope>
</reference>
<dbReference type="PIRSF" id="PIRSF002122">
    <property type="entry name" value="RPS7p_RPS7a_RPS5e_RPS7o"/>
    <property type="match status" value="1"/>
</dbReference>
<dbReference type="InterPro" id="IPR000235">
    <property type="entry name" value="Ribosomal_uS7"/>
</dbReference>
<feature type="domain" description="Small ribosomal subunit protein uS7" evidence="4">
    <location>
        <begin position="15"/>
        <end position="152"/>
    </location>
</feature>
<dbReference type="Gene3D" id="1.10.455.10">
    <property type="entry name" value="Ribosomal protein S7 domain"/>
    <property type="match status" value="1"/>
</dbReference>
<keyword evidence="3" id="KW-0687">Ribonucleoprotein</keyword>
<evidence type="ECO:0000256" key="1">
    <source>
        <dbReference type="ARBA" id="ARBA00007151"/>
    </source>
</evidence>
<comment type="similarity">
    <text evidence="1">Belongs to the universal ribosomal protein uS7 family.</text>
</comment>
<dbReference type="InterPro" id="IPR036823">
    <property type="entry name" value="Ribosomal_uS7_dom_sf"/>
</dbReference>
<proteinExistence type="inferred from homology"/>
<dbReference type="RefSeq" id="NP_038195.1">
    <property type="nucleotide sequence ID" value="NC_002174.1"/>
</dbReference>